<organism evidence="1">
    <name type="scientific">Rhizophora mucronata</name>
    <name type="common">Asiatic mangrove</name>
    <dbReference type="NCBI Taxonomy" id="61149"/>
    <lineage>
        <taxon>Eukaryota</taxon>
        <taxon>Viridiplantae</taxon>
        <taxon>Streptophyta</taxon>
        <taxon>Embryophyta</taxon>
        <taxon>Tracheophyta</taxon>
        <taxon>Spermatophyta</taxon>
        <taxon>Magnoliopsida</taxon>
        <taxon>eudicotyledons</taxon>
        <taxon>Gunneridae</taxon>
        <taxon>Pentapetalae</taxon>
        <taxon>rosids</taxon>
        <taxon>fabids</taxon>
        <taxon>Malpighiales</taxon>
        <taxon>Rhizophoraceae</taxon>
        <taxon>Rhizophora</taxon>
    </lineage>
</organism>
<protein>
    <submittedName>
        <fullName evidence="1">Uncharacterized protein</fullName>
    </submittedName>
</protein>
<sequence length="24" mass="2982">MCTNQNRFWCPKVQTFRFDYVAIL</sequence>
<reference evidence="1" key="1">
    <citation type="submission" date="2018-02" db="EMBL/GenBank/DDBJ databases">
        <title>Rhizophora mucronata_Transcriptome.</title>
        <authorList>
            <person name="Meera S.P."/>
            <person name="Sreeshan A."/>
            <person name="Augustine A."/>
        </authorList>
    </citation>
    <scope>NUCLEOTIDE SEQUENCE</scope>
    <source>
        <tissue evidence="1">Leaf</tissue>
    </source>
</reference>
<dbReference type="AlphaFoldDB" id="A0A2P2KW64"/>
<proteinExistence type="predicted"/>
<dbReference type="EMBL" id="GGEC01029502">
    <property type="protein sequence ID" value="MBX09986.1"/>
    <property type="molecule type" value="Transcribed_RNA"/>
</dbReference>
<accession>A0A2P2KW64</accession>
<name>A0A2P2KW64_RHIMU</name>
<evidence type="ECO:0000313" key="1">
    <source>
        <dbReference type="EMBL" id="MBX09986.1"/>
    </source>
</evidence>